<evidence type="ECO:0000256" key="1">
    <source>
        <dbReference type="SAM" id="MobiDB-lite"/>
    </source>
</evidence>
<dbReference type="GO" id="GO:0016787">
    <property type="term" value="F:hydrolase activity"/>
    <property type="evidence" value="ECO:0007669"/>
    <property type="project" value="UniProtKB-KW"/>
</dbReference>
<evidence type="ECO:0000259" key="2">
    <source>
        <dbReference type="Pfam" id="PF00561"/>
    </source>
</evidence>
<dbReference type="PANTHER" id="PTHR43433">
    <property type="entry name" value="HYDROLASE, ALPHA/BETA FOLD FAMILY PROTEIN"/>
    <property type="match status" value="1"/>
</dbReference>
<name>A0A1V0TR46_9ACTN</name>
<feature type="domain" description="AB hydrolase-1" evidence="2">
    <location>
        <begin position="52"/>
        <end position="281"/>
    </location>
</feature>
<dbReference type="OrthoDB" id="3601922at2"/>
<dbReference type="Gene3D" id="3.40.50.1820">
    <property type="entry name" value="alpha/beta hydrolase"/>
    <property type="match status" value="1"/>
</dbReference>
<dbReference type="PANTHER" id="PTHR43433:SF1">
    <property type="entry name" value="BLL5160 PROTEIN"/>
    <property type="match status" value="1"/>
</dbReference>
<dbReference type="AlphaFoldDB" id="A0A1V0TR46"/>
<dbReference type="InterPro" id="IPR050471">
    <property type="entry name" value="AB_hydrolase"/>
</dbReference>
<dbReference type="SUPFAM" id="SSF53474">
    <property type="entry name" value="alpha/beta-Hydrolases"/>
    <property type="match status" value="1"/>
</dbReference>
<evidence type="ECO:0000313" key="4">
    <source>
        <dbReference type="Proteomes" id="UP000192726"/>
    </source>
</evidence>
<gene>
    <name evidence="3" type="ORF">B1H19_15365</name>
</gene>
<dbReference type="PRINTS" id="PR00111">
    <property type="entry name" value="ABHYDROLASE"/>
</dbReference>
<sequence length="335" mass="36829">MRSDIGVAQDSPAAASVPRPPEEVRVEERVLAFEGFTYHCRILHQDSSQTVPLVMLGGSAQNRHAWRRHEKWLTSWSTMVTVDLPGYGEADFLPASYGLDFLAAAVQHMLTELDMPEVNLIGSCFGGAVALRFAQQYPGFLARLGLVGMTNVIPDDYAEAVPRWKRMLERGDRARIATELVQRFMSPPGTGPVRRHEVVSRLLYAQFMGQSDDEIRMSVEHNTRLMGHEWYRPVPVAAVPSMVVTGEYDTLCTPAMGREVAAALPAASFTTIKEADHLAPVERMAEFCDLITRFCTGQRLTGLPYCNPVETLGTAVRALADEASGIPAAGALARL</sequence>
<dbReference type="KEGG" id="sgv:B1H19_15365"/>
<dbReference type="STRING" id="553510.B1H19_15365"/>
<evidence type="ECO:0000313" key="3">
    <source>
        <dbReference type="EMBL" id="ARF55381.1"/>
    </source>
</evidence>
<organism evidence="3 4">
    <name type="scientific">Streptomyces gilvosporeus</name>
    <dbReference type="NCBI Taxonomy" id="553510"/>
    <lineage>
        <taxon>Bacteria</taxon>
        <taxon>Bacillati</taxon>
        <taxon>Actinomycetota</taxon>
        <taxon>Actinomycetes</taxon>
        <taxon>Kitasatosporales</taxon>
        <taxon>Streptomycetaceae</taxon>
        <taxon>Streptomyces</taxon>
    </lineage>
</organism>
<proteinExistence type="predicted"/>
<dbReference type="InterPro" id="IPR029058">
    <property type="entry name" value="AB_hydrolase_fold"/>
</dbReference>
<feature type="region of interest" description="Disordered" evidence="1">
    <location>
        <begin position="1"/>
        <end position="21"/>
    </location>
</feature>
<dbReference type="Pfam" id="PF00561">
    <property type="entry name" value="Abhydrolase_1"/>
    <property type="match status" value="1"/>
</dbReference>
<dbReference type="EMBL" id="CP020569">
    <property type="protein sequence ID" value="ARF55381.1"/>
    <property type="molecule type" value="Genomic_DNA"/>
</dbReference>
<reference evidence="3 4" key="1">
    <citation type="submission" date="2017-04" db="EMBL/GenBank/DDBJ databases">
        <title>Complete Genome Sequence of Streptomyces gilvosporeus F607, a Capable Producer of Natamycin.</title>
        <authorList>
            <person name="Zong G."/>
            <person name="Zhong C."/>
            <person name="Fu J."/>
            <person name="Qin R."/>
            <person name="Cao G."/>
        </authorList>
    </citation>
    <scope>NUCLEOTIDE SEQUENCE [LARGE SCALE GENOMIC DNA]</scope>
    <source>
        <strain evidence="3 4">F607</strain>
    </source>
</reference>
<keyword evidence="3" id="KW-0378">Hydrolase</keyword>
<dbReference type="InterPro" id="IPR000073">
    <property type="entry name" value="AB_hydrolase_1"/>
</dbReference>
<dbReference type="Proteomes" id="UP000192726">
    <property type="component" value="Chromosome"/>
</dbReference>
<protein>
    <submittedName>
        <fullName evidence="3">Alpha/beta hydrolase</fullName>
    </submittedName>
</protein>
<keyword evidence="4" id="KW-1185">Reference proteome</keyword>
<accession>A0A1V0TR46</accession>